<feature type="transmembrane region" description="Helical" evidence="7">
    <location>
        <begin position="21"/>
        <end position="44"/>
    </location>
</feature>
<feature type="transmembrane region" description="Helical" evidence="7">
    <location>
        <begin position="64"/>
        <end position="88"/>
    </location>
</feature>
<dbReference type="AlphaFoldDB" id="A0A9D2UDF7"/>
<dbReference type="GO" id="GO:0015293">
    <property type="term" value="F:symporter activity"/>
    <property type="evidence" value="ECO:0007669"/>
    <property type="project" value="UniProtKB-KW"/>
</dbReference>
<dbReference type="InterPro" id="IPR001991">
    <property type="entry name" value="Na-dicarboxylate_symporter"/>
</dbReference>
<evidence type="ECO:0000256" key="1">
    <source>
        <dbReference type="ARBA" id="ARBA00004651"/>
    </source>
</evidence>
<dbReference type="Gene3D" id="1.10.3860.10">
    <property type="entry name" value="Sodium:dicarboxylate symporter"/>
    <property type="match status" value="1"/>
</dbReference>
<comment type="subcellular location">
    <subcellularLocation>
        <location evidence="1">Cell membrane</location>
        <topology evidence="1">Multi-pass membrane protein</topology>
    </subcellularLocation>
</comment>
<feature type="transmembrane region" description="Helical" evidence="7">
    <location>
        <begin position="334"/>
        <end position="351"/>
    </location>
</feature>
<protein>
    <submittedName>
        <fullName evidence="8">Dicarboxylate/amino acid:cation symporter</fullName>
    </submittedName>
</protein>
<comment type="caution">
    <text evidence="8">The sequence shown here is derived from an EMBL/GenBank/DDBJ whole genome shotgun (WGS) entry which is preliminary data.</text>
</comment>
<dbReference type="GO" id="GO:0005886">
    <property type="term" value="C:plasma membrane"/>
    <property type="evidence" value="ECO:0007669"/>
    <property type="project" value="UniProtKB-SubCell"/>
</dbReference>
<evidence type="ECO:0000256" key="5">
    <source>
        <dbReference type="ARBA" id="ARBA00022989"/>
    </source>
</evidence>
<evidence type="ECO:0000256" key="2">
    <source>
        <dbReference type="ARBA" id="ARBA00022448"/>
    </source>
</evidence>
<feature type="transmembrane region" description="Helical" evidence="7">
    <location>
        <begin position="215"/>
        <end position="239"/>
    </location>
</feature>
<evidence type="ECO:0000313" key="9">
    <source>
        <dbReference type="Proteomes" id="UP000823908"/>
    </source>
</evidence>
<feature type="transmembrane region" description="Helical" evidence="7">
    <location>
        <begin position="141"/>
        <end position="163"/>
    </location>
</feature>
<keyword evidence="2" id="KW-0813">Transport</keyword>
<dbReference type="PANTHER" id="PTHR42865">
    <property type="entry name" value="PROTON/GLUTAMATE-ASPARTATE SYMPORTER"/>
    <property type="match status" value="1"/>
</dbReference>
<dbReference type="InterPro" id="IPR036458">
    <property type="entry name" value="Na:dicarbo_symporter_sf"/>
</dbReference>
<evidence type="ECO:0000313" key="8">
    <source>
        <dbReference type="EMBL" id="HJD50340.1"/>
    </source>
</evidence>
<feature type="transmembrane region" description="Helical" evidence="7">
    <location>
        <begin position="175"/>
        <end position="195"/>
    </location>
</feature>
<dbReference type="PRINTS" id="PR00173">
    <property type="entry name" value="EDTRNSPORT"/>
</dbReference>
<dbReference type="Pfam" id="PF00375">
    <property type="entry name" value="SDF"/>
    <property type="match status" value="1"/>
</dbReference>
<feature type="transmembrane region" description="Helical" evidence="7">
    <location>
        <begin position="358"/>
        <end position="374"/>
    </location>
</feature>
<dbReference type="SUPFAM" id="SSF118215">
    <property type="entry name" value="Proton glutamate symport protein"/>
    <property type="match status" value="1"/>
</dbReference>
<proteinExistence type="predicted"/>
<keyword evidence="5 7" id="KW-1133">Transmembrane helix</keyword>
<evidence type="ECO:0000256" key="6">
    <source>
        <dbReference type="ARBA" id="ARBA00023136"/>
    </source>
</evidence>
<reference evidence="8" key="1">
    <citation type="journal article" date="2021" name="PeerJ">
        <title>Extensive microbial diversity within the chicken gut microbiome revealed by metagenomics and culture.</title>
        <authorList>
            <person name="Gilroy R."/>
            <person name="Ravi A."/>
            <person name="Getino M."/>
            <person name="Pursley I."/>
            <person name="Horton D.L."/>
            <person name="Alikhan N.F."/>
            <person name="Baker D."/>
            <person name="Gharbi K."/>
            <person name="Hall N."/>
            <person name="Watson M."/>
            <person name="Adriaenssens E.M."/>
            <person name="Foster-Nyarko E."/>
            <person name="Jarju S."/>
            <person name="Secka A."/>
            <person name="Antonio M."/>
            <person name="Oren A."/>
            <person name="Chaudhuri R.R."/>
            <person name="La Ragione R."/>
            <person name="Hildebrand F."/>
            <person name="Pallen M.J."/>
        </authorList>
    </citation>
    <scope>NUCLEOTIDE SEQUENCE</scope>
    <source>
        <strain evidence="8">ChiHjej10B9-4811</strain>
    </source>
</reference>
<dbReference type="GO" id="GO:0006835">
    <property type="term" value="P:dicarboxylic acid transport"/>
    <property type="evidence" value="ECO:0007669"/>
    <property type="project" value="TreeGrafter"/>
</dbReference>
<dbReference type="PANTHER" id="PTHR42865:SF7">
    <property type="entry name" value="PROTON_GLUTAMATE-ASPARTATE SYMPORTER"/>
    <property type="match status" value="1"/>
</dbReference>
<keyword evidence="4 7" id="KW-0812">Transmembrane</keyword>
<evidence type="ECO:0000256" key="4">
    <source>
        <dbReference type="ARBA" id="ARBA00022692"/>
    </source>
</evidence>
<evidence type="ECO:0000256" key="7">
    <source>
        <dbReference type="SAM" id="Phobius"/>
    </source>
</evidence>
<dbReference type="Proteomes" id="UP000823908">
    <property type="component" value="Unassembled WGS sequence"/>
</dbReference>
<keyword evidence="6 7" id="KW-0472">Membrane</keyword>
<keyword evidence="3" id="KW-1003">Cell membrane</keyword>
<feature type="transmembrane region" description="Helical" evidence="7">
    <location>
        <begin position="100"/>
        <end position="121"/>
    </location>
</feature>
<accession>A0A9D2UDF7</accession>
<dbReference type="EMBL" id="DWUS01000014">
    <property type="protein sequence ID" value="HJD50340.1"/>
    <property type="molecule type" value="Genomic_DNA"/>
</dbReference>
<gene>
    <name evidence="8" type="ORF">H9908_00510</name>
</gene>
<name>A0A9D2UDF7_9MICC</name>
<feature type="transmembrane region" description="Helical" evidence="7">
    <location>
        <begin position="246"/>
        <end position="268"/>
    </location>
</feature>
<evidence type="ECO:0000256" key="3">
    <source>
        <dbReference type="ARBA" id="ARBA00022475"/>
    </source>
</evidence>
<reference evidence="8" key="2">
    <citation type="submission" date="2021-04" db="EMBL/GenBank/DDBJ databases">
        <authorList>
            <person name="Gilroy R."/>
        </authorList>
    </citation>
    <scope>NUCLEOTIDE SEQUENCE</scope>
    <source>
        <strain evidence="8">ChiHjej10B9-4811</strain>
    </source>
</reference>
<organism evidence="8 9">
    <name type="scientific">Candidatus Rothia avistercoris</name>
    <dbReference type="NCBI Taxonomy" id="2840479"/>
    <lineage>
        <taxon>Bacteria</taxon>
        <taxon>Bacillati</taxon>
        <taxon>Actinomycetota</taxon>
        <taxon>Actinomycetes</taxon>
        <taxon>Micrococcales</taxon>
        <taxon>Micrococcaceae</taxon>
        <taxon>Rothia</taxon>
    </lineage>
</organism>
<sequence length="467" mass="48604">MSNHTTELPSRKRLPAWATSFGNQIIAALILGVILGLVATNLGGDATENPNWLMTTLSTIGSSYVTLLKAAVVPLIFTAVVSSIANLAEVSNAARLATKTLLWFAYTALIAVMIGLVLGLVTQPGANTGLATPETYEGRTGSWLGFLTGLIPANFLGLGVSISNSGETVTGSASFNVLQILVISVAVGIAALKAGPAAKPFLDFNKSALAIIQTVLWWIIRLAPLGTVGLIGRAVYAYGWTSMGSLARFVIVLYIGLALVLFVVYPAIARANGLSIKQFFSGVWPAVQMGFVSRSSMGTMPLTQSVAERNFGVPRAYASFAVPLGSTTKMDGCAAVYPALAALFVAQFYGIDLNFTHYLLIIMVSVLGSTATAGTTGATVMLTLTLSTLGLPLDGVGLLLAIDPIIDMGRTAVNVAGQALVALTVAKREGILNEDLYNAPRTEGGFVAEDVYARLGEAPQVPVAAAS</sequence>